<dbReference type="GeneID" id="63838492"/>
<evidence type="ECO:0000259" key="8">
    <source>
        <dbReference type="SMART" id="SM00983"/>
    </source>
</evidence>
<dbReference type="Proteomes" id="UP000803844">
    <property type="component" value="Unassembled WGS sequence"/>
</dbReference>
<dbReference type="Pfam" id="PF04263">
    <property type="entry name" value="TPK_catalytic"/>
    <property type="match status" value="1"/>
</dbReference>
<accession>A0A9P4Y7J3</accession>
<proteinExistence type="inferred from homology"/>
<evidence type="ECO:0000256" key="7">
    <source>
        <dbReference type="PIRNR" id="PIRNR031057"/>
    </source>
</evidence>
<dbReference type="GO" id="GO:0006772">
    <property type="term" value="P:thiamine metabolic process"/>
    <property type="evidence" value="ECO:0007669"/>
    <property type="project" value="InterPro"/>
</dbReference>
<evidence type="ECO:0000256" key="5">
    <source>
        <dbReference type="ARBA" id="ARBA00022777"/>
    </source>
</evidence>
<dbReference type="InterPro" id="IPR007373">
    <property type="entry name" value="Thiamin_PyroPKinase_B1-bd"/>
</dbReference>
<keyword evidence="4 7" id="KW-0547">Nucleotide-binding</keyword>
<comment type="catalytic activity">
    <reaction evidence="7">
        <text>thiamine + ATP = thiamine diphosphate + AMP + H(+)</text>
        <dbReference type="Rhea" id="RHEA:11576"/>
        <dbReference type="ChEBI" id="CHEBI:15378"/>
        <dbReference type="ChEBI" id="CHEBI:18385"/>
        <dbReference type="ChEBI" id="CHEBI:30616"/>
        <dbReference type="ChEBI" id="CHEBI:58937"/>
        <dbReference type="ChEBI" id="CHEBI:456215"/>
    </reaction>
</comment>
<evidence type="ECO:0000256" key="1">
    <source>
        <dbReference type="ARBA" id="ARBA00005078"/>
    </source>
</evidence>
<comment type="caution">
    <text evidence="9">The sequence shown here is derived from an EMBL/GenBank/DDBJ whole genome shotgun (WGS) entry which is preliminary data.</text>
</comment>
<dbReference type="Pfam" id="PF04265">
    <property type="entry name" value="TPK_B1_binding"/>
    <property type="match status" value="1"/>
</dbReference>
<dbReference type="RefSeq" id="XP_040778897.1">
    <property type="nucleotide sequence ID" value="XM_040921363.1"/>
</dbReference>
<dbReference type="SUPFAM" id="SSF63862">
    <property type="entry name" value="Thiamin pyrophosphokinase, substrate-binding domain"/>
    <property type="match status" value="1"/>
</dbReference>
<dbReference type="CDD" id="cd07995">
    <property type="entry name" value="TPK"/>
    <property type="match status" value="1"/>
</dbReference>
<organism evidence="9 10">
    <name type="scientific">Cryphonectria parasitica (strain ATCC 38755 / EP155)</name>
    <dbReference type="NCBI Taxonomy" id="660469"/>
    <lineage>
        <taxon>Eukaryota</taxon>
        <taxon>Fungi</taxon>
        <taxon>Dikarya</taxon>
        <taxon>Ascomycota</taxon>
        <taxon>Pezizomycotina</taxon>
        <taxon>Sordariomycetes</taxon>
        <taxon>Sordariomycetidae</taxon>
        <taxon>Diaporthales</taxon>
        <taxon>Cryphonectriaceae</taxon>
        <taxon>Cryphonectria-Endothia species complex</taxon>
        <taxon>Cryphonectria</taxon>
    </lineage>
</organism>
<gene>
    <name evidence="9" type="ORF">M406DRAFT_338611</name>
</gene>
<reference evidence="9" key="1">
    <citation type="journal article" date="2020" name="Phytopathology">
        <title>Genome sequence of the chestnut blight fungus Cryphonectria parasitica EP155: A fundamental resource for an archetypical invasive plant pathogen.</title>
        <authorList>
            <person name="Crouch J.A."/>
            <person name="Dawe A."/>
            <person name="Aerts A."/>
            <person name="Barry K."/>
            <person name="Churchill A.C.L."/>
            <person name="Grimwood J."/>
            <person name="Hillman B."/>
            <person name="Milgroom M.G."/>
            <person name="Pangilinan J."/>
            <person name="Smith M."/>
            <person name="Salamov A."/>
            <person name="Schmutz J."/>
            <person name="Yadav J."/>
            <person name="Grigoriev I.V."/>
            <person name="Nuss D."/>
        </authorList>
    </citation>
    <scope>NUCLEOTIDE SEQUENCE</scope>
    <source>
        <strain evidence="9">EP155</strain>
    </source>
</reference>
<evidence type="ECO:0000256" key="6">
    <source>
        <dbReference type="ARBA" id="ARBA00022840"/>
    </source>
</evidence>
<dbReference type="AlphaFoldDB" id="A0A9P4Y7J3"/>
<dbReference type="GO" id="GO:0016301">
    <property type="term" value="F:kinase activity"/>
    <property type="evidence" value="ECO:0007669"/>
    <property type="project" value="UniProtKB-UniRule"/>
</dbReference>
<keyword evidence="10" id="KW-1185">Reference proteome</keyword>
<evidence type="ECO:0000313" key="10">
    <source>
        <dbReference type="Proteomes" id="UP000803844"/>
    </source>
</evidence>
<evidence type="ECO:0000256" key="4">
    <source>
        <dbReference type="ARBA" id="ARBA00022741"/>
    </source>
</evidence>
<keyword evidence="3 7" id="KW-0808">Transferase</keyword>
<name>A0A9P4Y7J3_CRYP1</name>
<sequence>MGDPIEWHPARMLLRERAETDRENNQHTAAPQLALIILNQPLRDLATLEVLWSNSFLRVAADGGADRLLRASQEGQQNGGSSSTLLSQSGLDVIIGDLDSLTNEARQYFTTAASSHHTKIIHDPDQYSTDFGKAVKYIRSAAASPPGTTPADIVAMGGLGGRVDQGLSQLHHLYLFQTDPTYAEGRLFLVSGESLTFLLKAGRHRVHVREEGAEDVFGKYVGIIPIKEPSVITLRGFEWDVTDWKTEFGGMMSTSNHVLPDSRVVEVETTKDVLFTISLKG</sequence>
<dbReference type="EMBL" id="MU032346">
    <property type="protein sequence ID" value="KAF3767936.1"/>
    <property type="molecule type" value="Genomic_DNA"/>
</dbReference>
<dbReference type="InterPro" id="IPR006282">
    <property type="entry name" value="Thi_PPkinase"/>
</dbReference>
<dbReference type="GO" id="GO:0030975">
    <property type="term" value="F:thiamine binding"/>
    <property type="evidence" value="ECO:0007669"/>
    <property type="project" value="UniProtKB-UniRule"/>
</dbReference>
<comment type="similarity">
    <text evidence="2 7">Belongs to the thiamine pyrophosphokinase family.</text>
</comment>
<dbReference type="InterPro" id="IPR007371">
    <property type="entry name" value="TPK_catalytic"/>
</dbReference>
<dbReference type="InterPro" id="IPR016966">
    <property type="entry name" value="Thiamin_pyrophosphokinase_euk"/>
</dbReference>
<dbReference type="SMART" id="SM00983">
    <property type="entry name" value="TPK_B1_binding"/>
    <property type="match status" value="1"/>
</dbReference>
<evidence type="ECO:0000256" key="2">
    <source>
        <dbReference type="ARBA" id="ARBA00006785"/>
    </source>
</evidence>
<dbReference type="Gene3D" id="3.40.50.10240">
    <property type="entry name" value="Thiamin pyrophosphokinase, catalytic domain"/>
    <property type="match status" value="1"/>
</dbReference>
<feature type="domain" description="Thiamin pyrophosphokinase thiamin-binding" evidence="8">
    <location>
        <begin position="202"/>
        <end position="273"/>
    </location>
</feature>
<dbReference type="EC" id="2.7.6.2" evidence="7"/>
<dbReference type="GO" id="GO:0004788">
    <property type="term" value="F:thiamine diphosphokinase activity"/>
    <property type="evidence" value="ECO:0007669"/>
    <property type="project" value="UniProtKB-UniRule"/>
</dbReference>
<comment type="pathway">
    <text evidence="1 7">Cofactor biosynthesis; thiamine diphosphate biosynthesis; thiamine diphosphate from thiamine: step 1/1.</text>
</comment>
<dbReference type="NCBIfam" id="TIGR01378">
    <property type="entry name" value="thi_PPkinase"/>
    <property type="match status" value="1"/>
</dbReference>
<dbReference type="OrthoDB" id="25149at2759"/>
<dbReference type="GO" id="GO:0009229">
    <property type="term" value="P:thiamine diphosphate biosynthetic process"/>
    <property type="evidence" value="ECO:0007669"/>
    <property type="project" value="UniProtKB-UniRule"/>
</dbReference>
<dbReference type="PANTHER" id="PTHR13622:SF8">
    <property type="entry name" value="THIAMIN PYROPHOSPHOKINASE 1"/>
    <property type="match status" value="1"/>
</dbReference>
<dbReference type="SUPFAM" id="SSF63999">
    <property type="entry name" value="Thiamin pyrophosphokinase, catalytic domain"/>
    <property type="match status" value="1"/>
</dbReference>
<dbReference type="InterPro" id="IPR036759">
    <property type="entry name" value="TPK_catalytic_sf"/>
</dbReference>
<evidence type="ECO:0000313" key="9">
    <source>
        <dbReference type="EMBL" id="KAF3767936.1"/>
    </source>
</evidence>
<dbReference type="PANTHER" id="PTHR13622">
    <property type="entry name" value="THIAMIN PYROPHOSPHOKINASE"/>
    <property type="match status" value="1"/>
</dbReference>
<keyword evidence="5 7" id="KW-0418">Kinase</keyword>
<dbReference type="PIRSF" id="PIRSF031057">
    <property type="entry name" value="Thiamin_pyrophosphokinase"/>
    <property type="match status" value="1"/>
</dbReference>
<dbReference type="InterPro" id="IPR036371">
    <property type="entry name" value="TPK_B1-bd_sf"/>
</dbReference>
<dbReference type="GO" id="GO:0005524">
    <property type="term" value="F:ATP binding"/>
    <property type="evidence" value="ECO:0007669"/>
    <property type="project" value="UniProtKB-UniRule"/>
</dbReference>
<keyword evidence="6 7" id="KW-0067">ATP-binding</keyword>
<evidence type="ECO:0000256" key="3">
    <source>
        <dbReference type="ARBA" id="ARBA00022679"/>
    </source>
</evidence>
<protein>
    <recommendedName>
        <fullName evidence="7">Thiamine pyrophosphokinase</fullName>
        <ecNumber evidence="7">2.7.6.2</ecNumber>
    </recommendedName>
</protein>